<evidence type="ECO:0000259" key="1">
    <source>
        <dbReference type="PROSITE" id="PS50035"/>
    </source>
</evidence>
<keyword evidence="3" id="KW-1185">Reference proteome</keyword>
<protein>
    <submittedName>
        <fullName evidence="2">Phospholipase D3-like protein</fullName>
    </submittedName>
</protein>
<accession>A0A443RXX4</accession>
<reference evidence="2 3" key="1">
    <citation type="journal article" date="2018" name="Gigascience">
        <title>Genomes of trombidid mites reveal novel predicted allergens and laterally-transferred genes associated with secondary metabolism.</title>
        <authorList>
            <person name="Dong X."/>
            <person name="Chaisiri K."/>
            <person name="Xia D."/>
            <person name="Armstrong S.D."/>
            <person name="Fang Y."/>
            <person name="Donnelly M.J."/>
            <person name="Kadowaki T."/>
            <person name="McGarry J.W."/>
            <person name="Darby A.C."/>
            <person name="Makepeace B.L."/>
        </authorList>
    </citation>
    <scope>NUCLEOTIDE SEQUENCE [LARGE SCALE GENOMIC DNA]</scope>
    <source>
        <strain evidence="2">UoL-UT</strain>
    </source>
</reference>
<organism evidence="2 3">
    <name type="scientific">Leptotrombidium deliense</name>
    <dbReference type="NCBI Taxonomy" id="299467"/>
    <lineage>
        <taxon>Eukaryota</taxon>
        <taxon>Metazoa</taxon>
        <taxon>Ecdysozoa</taxon>
        <taxon>Arthropoda</taxon>
        <taxon>Chelicerata</taxon>
        <taxon>Arachnida</taxon>
        <taxon>Acari</taxon>
        <taxon>Acariformes</taxon>
        <taxon>Trombidiformes</taxon>
        <taxon>Prostigmata</taxon>
        <taxon>Anystina</taxon>
        <taxon>Parasitengona</taxon>
        <taxon>Trombiculoidea</taxon>
        <taxon>Trombiculidae</taxon>
        <taxon>Leptotrombidium</taxon>
    </lineage>
</organism>
<feature type="domain" description="PLD phosphodiesterase" evidence="1">
    <location>
        <begin position="37"/>
        <end position="63"/>
    </location>
</feature>
<dbReference type="VEuPathDB" id="VectorBase:LDEU011849"/>
<dbReference type="AlphaFoldDB" id="A0A443RXX4"/>
<dbReference type="SUPFAM" id="SSF56024">
    <property type="entry name" value="Phospholipase D/nuclease"/>
    <property type="match status" value="1"/>
</dbReference>
<sequence length="106" mass="12342">MFIYLHSLDAFYKMRGTGRIDVKLFTVPPLPDVKIPFSRVNHNKFMVTEKHAYIGTSNWSADYFVNTGGVGFVANTTDTRNNIRTQLERVFTRDWFSIYATFLHNN</sequence>
<dbReference type="PROSITE" id="PS50035">
    <property type="entry name" value="PLD"/>
    <property type="match status" value="1"/>
</dbReference>
<dbReference type="EMBL" id="NCKV01019396">
    <property type="protein sequence ID" value="RWS20191.1"/>
    <property type="molecule type" value="Genomic_DNA"/>
</dbReference>
<comment type="caution">
    <text evidence="2">The sequence shown here is derived from an EMBL/GenBank/DDBJ whole genome shotgun (WGS) entry which is preliminary data.</text>
</comment>
<dbReference type="InterPro" id="IPR001736">
    <property type="entry name" value="PLipase_D/transphosphatidylase"/>
</dbReference>
<evidence type="ECO:0000313" key="2">
    <source>
        <dbReference type="EMBL" id="RWS20191.1"/>
    </source>
</evidence>
<dbReference type="Proteomes" id="UP000288716">
    <property type="component" value="Unassembled WGS sequence"/>
</dbReference>
<proteinExistence type="predicted"/>
<gene>
    <name evidence="2" type="ORF">B4U80_10717</name>
</gene>
<evidence type="ECO:0000313" key="3">
    <source>
        <dbReference type="Proteomes" id="UP000288716"/>
    </source>
</evidence>
<dbReference type="InterPro" id="IPR050874">
    <property type="entry name" value="Diverse_PLD-related"/>
</dbReference>
<dbReference type="PANTHER" id="PTHR10185:SF17">
    <property type="entry name" value="GM01519P-RELATED"/>
    <property type="match status" value="1"/>
</dbReference>
<name>A0A443RXX4_9ACAR</name>
<dbReference type="PANTHER" id="PTHR10185">
    <property type="entry name" value="PHOSPHOLIPASE D - RELATED"/>
    <property type="match status" value="1"/>
</dbReference>
<dbReference type="OrthoDB" id="1923775at2759"/>
<dbReference type="GO" id="GO:0003824">
    <property type="term" value="F:catalytic activity"/>
    <property type="evidence" value="ECO:0007669"/>
    <property type="project" value="InterPro"/>
</dbReference>
<dbReference type="SMART" id="SM00155">
    <property type="entry name" value="PLDc"/>
    <property type="match status" value="1"/>
</dbReference>
<dbReference type="Gene3D" id="3.30.870.10">
    <property type="entry name" value="Endonuclease Chain A"/>
    <property type="match status" value="1"/>
</dbReference>
<dbReference type="STRING" id="299467.A0A443RXX4"/>